<dbReference type="EMBL" id="LT594324">
    <property type="protein sequence ID" value="SBT38576.1"/>
    <property type="molecule type" value="Genomic_DNA"/>
</dbReference>
<feature type="transmembrane region" description="Helical" evidence="1">
    <location>
        <begin position="109"/>
        <end position="132"/>
    </location>
</feature>
<sequence length="184" mass="19440">MSTATATVHAVAHPRDGRPAPTWAVRVAHLIPLAVLPSGLWRIALVAGLSIGAYEHGAPARTHGAESVYVLSLSLVSEALALLSLGLVRPWGEVFPRWLPLLGGRRVAPSFAVTVATAGAVGVTLVWGYAAWGMMVHSLLVQGDGLGFSPPGLALLVACYAPLLLWGPLLLAVTYAYHRRRCRD</sequence>
<keyword evidence="1" id="KW-1133">Transmembrane helix</keyword>
<gene>
    <name evidence="2" type="ORF">GA0070621_0432</name>
</gene>
<keyword evidence="1" id="KW-0812">Transmembrane</keyword>
<dbReference type="Proteomes" id="UP000198765">
    <property type="component" value="Chromosome I"/>
</dbReference>
<evidence type="ECO:0000313" key="2">
    <source>
        <dbReference type="EMBL" id="SBT38576.1"/>
    </source>
</evidence>
<proteinExistence type="predicted"/>
<dbReference type="PATRIC" id="fig|299146.4.peg.436"/>
<evidence type="ECO:0000256" key="1">
    <source>
        <dbReference type="SAM" id="Phobius"/>
    </source>
</evidence>
<dbReference type="AlphaFoldDB" id="A0A1A8Z3Y3"/>
<evidence type="ECO:0000313" key="3">
    <source>
        <dbReference type="Proteomes" id="UP000198765"/>
    </source>
</evidence>
<reference evidence="2 3" key="1">
    <citation type="submission" date="2016-06" db="EMBL/GenBank/DDBJ databases">
        <authorList>
            <person name="Kjaerup R.B."/>
            <person name="Dalgaard T.S."/>
            <person name="Juul-Madsen H.R."/>
        </authorList>
    </citation>
    <scope>NUCLEOTIDE SEQUENCE [LARGE SCALE GENOMIC DNA]</scope>
    <source>
        <strain evidence="2 3">DSM 45248</strain>
    </source>
</reference>
<keyword evidence="3" id="KW-1185">Reference proteome</keyword>
<protein>
    <submittedName>
        <fullName evidence="2">Uncharacterized protein</fullName>
    </submittedName>
</protein>
<organism evidence="2 3">
    <name type="scientific">Micromonospora narathiwatensis</name>
    <dbReference type="NCBI Taxonomy" id="299146"/>
    <lineage>
        <taxon>Bacteria</taxon>
        <taxon>Bacillati</taxon>
        <taxon>Actinomycetota</taxon>
        <taxon>Actinomycetes</taxon>
        <taxon>Micromonosporales</taxon>
        <taxon>Micromonosporaceae</taxon>
        <taxon>Micromonospora</taxon>
    </lineage>
</organism>
<accession>A0A1A8Z3Y3</accession>
<feature type="transmembrane region" description="Helical" evidence="1">
    <location>
        <begin position="152"/>
        <end position="177"/>
    </location>
</feature>
<name>A0A1A8Z3Y3_9ACTN</name>
<keyword evidence="1" id="KW-0472">Membrane</keyword>
<dbReference type="OrthoDB" id="2717873at2"/>
<dbReference type="RefSeq" id="WP_091191137.1">
    <property type="nucleotide sequence ID" value="NZ_LT594324.1"/>
</dbReference>